<dbReference type="Proteomes" id="UP000058925">
    <property type="component" value="Chromosome"/>
</dbReference>
<gene>
    <name evidence="1" type="ORF">NMY3_03225</name>
</gene>
<protein>
    <submittedName>
        <fullName evidence="1">Uncharacterized protein</fullName>
    </submittedName>
</protein>
<dbReference type="KEGG" id="taa:NMY3_03225"/>
<dbReference type="EMBL" id="CP012850">
    <property type="protein sequence ID" value="ALI37410.1"/>
    <property type="molecule type" value="Genomic_DNA"/>
</dbReference>
<dbReference type="AlphaFoldDB" id="A0A654M2Y3"/>
<name>A0A654M2Y3_9ARCH</name>
<organism evidence="1 2">
    <name type="scientific">Candidatus Nitrosocosmicus oleophilus</name>
    <dbReference type="NCBI Taxonomy" id="1353260"/>
    <lineage>
        <taxon>Archaea</taxon>
        <taxon>Nitrososphaerota</taxon>
        <taxon>Nitrososphaeria</taxon>
        <taxon>Nitrososphaerales</taxon>
        <taxon>Nitrososphaeraceae</taxon>
        <taxon>Candidatus Nitrosocosmicus</taxon>
    </lineage>
</organism>
<reference evidence="2" key="1">
    <citation type="submission" date="2015-10" db="EMBL/GenBank/DDBJ databases">
        <title>Niche specialization of a soil ammonia-oxidizing archaeon, Candidatus Nitrosocosmicus oleophilus.</title>
        <authorList>
            <person name="Jung M.-Y."/>
            <person name="Rhee S.-K."/>
        </authorList>
    </citation>
    <scope>NUCLEOTIDE SEQUENCE [LARGE SCALE GENOMIC DNA]</scope>
    <source>
        <strain evidence="2">MY3</strain>
    </source>
</reference>
<keyword evidence="2" id="KW-1185">Reference proteome</keyword>
<accession>A0A654M2Y3</accession>
<evidence type="ECO:0000313" key="1">
    <source>
        <dbReference type="EMBL" id="ALI37410.1"/>
    </source>
</evidence>
<proteinExistence type="predicted"/>
<sequence>MIESEIKGTLSSEPLRKVALVLIISSISLVSFLIIESVSTVSSTFGQIDSLQANSSRSNQLTMDDYDTLVNPFYSENTKSTNIKVSSIDPIPTVEVTYTGNSTIGGAPTQTIGTIVDKMNNDGTVFSKGQAIILTSTGQVITYRSESIGNYNPDGSFSDSGIMVFHMPFQMNSGNSTEEYSNSTDTLHTQYDNLFGIYKKTVDPEGNGLTKVWKWR</sequence>
<evidence type="ECO:0000313" key="2">
    <source>
        <dbReference type="Proteomes" id="UP000058925"/>
    </source>
</evidence>